<feature type="transmembrane region" description="Helical" evidence="7">
    <location>
        <begin position="541"/>
        <end position="559"/>
    </location>
</feature>
<evidence type="ECO:0000313" key="10">
    <source>
        <dbReference type="Proteomes" id="UP000185192"/>
    </source>
</evidence>
<keyword evidence="5 7" id="KW-1133">Transmembrane helix</keyword>
<reference evidence="10" key="1">
    <citation type="submission" date="2016-11" db="EMBL/GenBank/DDBJ databases">
        <authorList>
            <person name="Varghese N."/>
            <person name="Submissions S."/>
        </authorList>
    </citation>
    <scope>NUCLEOTIDE SEQUENCE [LARGE SCALE GENOMIC DNA]</scope>
    <source>
        <strain evidence="10">DSM 22363</strain>
    </source>
</reference>
<keyword evidence="2" id="KW-0813">Transport</keyword>
<organism evidence="9 10">
    <name type="scientific">Parasphingorhabdus marina DSM 22363</name>
    <dbReference type="NCBI Taxonomy" id="1123272"/>
    <lineage>
        <taxon>Bacteria</taxon>
        <taxon>Pseudomonadati</taxon>
        <taxon>Pseudomonadota</taxon>
        <taxon>Alphaproteobacteria</taxon>
        <taxon>Sphingomonadales</taxon>
        <taxon>Sphingomonadaceae</taxon>
        <taxon>Parasphingorhabdus</taxon>
    </lineage>
</organism>
<dbReference type="InterPro" id="IPR036721">
    <property type="entry name" value="RCK_C_sf"/>
</dbReference>
<dbReference type="PANTHER" id="PTHR43652:SF2">
    <property type="entry name" value="BASIC AMINO ACID ANTIPORTER YFCC-RELATED"/>
    <property type="match status" value="1"/>
</dbReference>
<evidence type="ECO:0000256" key="1">
    <source>
        <dbReference type="ARBA" id="ARBA00004141"/>
    </source>
</evidence>
<comment type="subcellular location">
    <subcellularLocation>
        <location evidence="1">Membrane</location>
        <topology evidence="1">Multi-pass membrane protein</topology>
    </subcellularLocation>
</comment>
<evidence type="ECO:0000256" key="3">
    <source>
        <dbReference type="ARBA" id="ARBA00022692"/>
    </source>
</evidence>
<feature type="transmembrane region" description="Helical" evidence="7">
    <location>
        <begin position="194"/>
        <end position="214"/>
    </location>
</feature>
<evidence type="ECO:0000256" key="7">
    <source>
        <dbReference type="SAM" id="Phobius"/>
    </source>
</evidence>
<feature type="transmembrane region" description="Helical" evidence="7">
    <location>
        <begin position="497"/>
        <end position="529"/>
    </location>
</feature>
<feature type="transmembrane region" description="Helical" evidence="7">
    <location>
        <begin position="12"/>
        <end position="30"/>
    </location>
</feature>
<keyword evidence="4" id="KW-0677">Repeat</keyword>
<feature type="transmembrane region" description="Helical" evidence="7">
    <location>
        <begin position="112"/>
        <end position="138"/>
    </location>
</feature>
<feature type="transmembrane region" description="Helical" evidence="7">
    <location>
        <begin position="456"/>
        <end position="477"/>
    </location>
</feature>
<evidence type="ECO:0000256" key="5">
    <source>
        <dbReference type="ARBA" id="ARBA00022989"/>
    </source>
</evidence>
<dbReference type="OrthoDB" id="9809303at2"/>
<dbReference type="SUPFAM" id="SSF116726">
    <property type="entry name" value="TrkA C-terminal domain-like"/>
    <property type="match status" value="2"/>
</dbReference>
<evidence type="ECO:0000313" key="9">
    <source>
        <dbReference type="EMBL" id="SIN59852.1"/>
    </source>
</evidence>
<protein>
    <submittedName>
        <fullName evidence="9">TrkA-C domain-containing protein</fullName>
    </submittedName>
</protein>
<evidence type="ECO:0000256" key="6">
    <source>
        <dbReference type="ARBA" id="ARBA00023136"/>
    </source>
</evidence>
<dbReference type="Proteomes" id="UP000185192">
    <property type="component" value="Unassembled WGS sequence"/>
</dbReference>
<feature type="transmembrane region" description="Helical" evidence="7">
    <location>
        <begin position="150"/>
        <end position="174"/>
    </location>
</feature>
<feature type="transmembrane region" description="Helical" evidence="7">
    <location>
        <begin position="37"/>
        <end position="56"/>
    </location>
</feature>
<gene>
    <name evidence="9" type="ORF">SAMN02745824_0389</name>
</gene>
<dbReference type="PROSITE" id="PS01271">
    <property type="entry name" value="NA_SULFATE"/>
    <property type="match status" value="1"/>
</dbReference>
<dbReference type="InterPro" id="IPR004680">
    <property type="entry name" value="Cit_transptr-like_dom"/>
</dbReference>
<keyword evidence="6 7" id="KW-0472">Membrane</keyword>
<feature type="transmembrane region" description="Helical" evidence="7">
    <location>
        <begin position="411"/>
        <end position="444"/>
    </location>
</feature>
<dbReference type="Pfam" id="PF02080">
    <property type="entry name" value="TrkA_C"/>
    <property type="match status" value="2"/>
</dbReference>
<feature type="domain" description="RCK C-terminal" evidence="8">
    <location>
        <begin position="309"/>
        <end position="393"/>
    </location>
</feature>
<dbReference type="InterPro" id="IPR006037">
    <property type="entry name" value="RCK_C"/>
</dbReference>
<dbReference type="Gene3D" id="3.30.70.1450">
    <property type="entry name" value="Regulator of K+ conductance, C-terminal domain"/>
    <property type="match status" value="2"/>
</dbReference>
<dbReference type="GO" id="GO:0005886">
    <property type="term" value="C:plasma membrane"/>
    <property type="evidence" value="ECO:0007669"/>
    <property type="project" value="TreeGrafter"/>
</dbReference>
<evidence type="ECO:0000256" key="4">
    <source>
        <dbReference type="ARBA" id="ARBA00022737"/>
    </source>
</evidence>
<keyword evidence="3 7" id="KW-0812">Transmembrane</keyword>
<accession>A0A1N6CMX9</accession>
<dbReference type="InterPro" id="IPR051679">
    <property type="entry name" value="DASS-Related_Transporters"/>
</dbReference>
<name>A0A1N6CMX9_9SPHN</name>
<feature type="domain" description="RCK C-terminal" evidence="8">
    <location>
        <begin position="218"/>
        <end position="304"/>
    </location>
</feature>
<dbReference type="InterPro" id="IPR031312">
    <property type="entry name" value="Na/sul_symport_CS"/>
</dbReference>
<dbReference type="EMBL" id="FSQW01000001">
    <property type="protein sequence ID" value="SIN59852.1"/>
    <property type="molecule type" value="Genomic_DNA"/>
</dbReference>
<dbReference type="Pfam" id="PF03600">
    <property type="entry name" value="CitMHS"/>
    <property type="match status" value="1"/>
</dbReference>
<proteinExistence type="predicted"/>
<keyword evidence="10" id="KW-1185">Reference proteome</keyword>
<evidence type="ECO:0000259" key="8">
    <source>
        <dbReference type="PROSITE" id="PS51202"/>
    </source>
</evidence>
<evidence type="ECO:0000256" key="2">
    <source>
        <dbReference type="ARBA" id="ARBA00022448"/>
    </source>
</evidence>
<dbReference type="GO" id="GO:0006813">
    <property type="term" value="P:potassium ion transport"/>
    <property type="evidence" value="ECO:0007669"/>
    <property type="project" value="InterPro"/>
</dbReference>
<dbReference type="AlphaFoldDB" id="A0A1N6CMX9"/>
<dbReference type="STRING" id="1123272.SAMN02745824_0389"/>
<sequence>MIELILHVANDYIQANKAIIGLVILAFLFTGFFMERFPAAVVAVLGACMFLFLGIIDSDGLFSVFSNTAPITIAAMFILSGALLRTGTIDAIAGFIIARARKHPKLAVVEMFLGAFVASAFMNNTPVVLVLIPIIIRLSRATGISSKKLLIPLSFVCILGGTTTLIGTSTNLIVDAVARDTGMTGFGIFEITPYGLVAAVAGMIMMALFSSWLLPSGQVSGEFASNDESAFLTELTVRNRSEANGKRIADVPVFRRAGIKVTAVSRNSNYIRHDLEHFVLEPGDRVAVQLDLAELISLRESQDFKIGIIRSGDVGPLGEELVEATVAPSHPSIGNRLFDIPFLSQLNVRILGMTRFRNLPRSDLTNARIHAADRLLVTGSSEDIARMYENPNLFGVGQTKIRAFRRDRAPIAIGALVAVVVLAALNVIPLAVAAILAVGAILLARCIDAEEAWGSIDGNVLVLIFGMLAVGLGLQQAGSVDLIVNVLTPYLRDIPPWGLVFAIYILSVIMTEIVTNNAVAIIITPIAIALGQDLGVDPRPLVIAVMFAASASFATPIGYQTNTLVYAAGNYRFTDFFKAGIPLTIGVGLATCLAISFWV</sequence>
<dbReference type="PANTHER" id="PTHR43652">
    <property type="entry name" value="BASIC AMINO ACID ANTIPORTER YFCC-RELATED"/>
    <property type="match status" value="1"/>
</dbReference>
<feature type="transmembrane region" description="Helical" evidence="7">
    <location>
        <begin position="579"/>
        <end position="598"/>
    </location>
</feature>
<dbReference type="RefSeq" id="WP_074203469.1">
    <property type="nucleotide sequence ID" value="NZ_FSQW01000001.1"/>
</dbReference>
<dbReference type="GO" id="GO:0008324">
    <property type="term" value="F:monoatomic cation transmembrane transporter activity"/>
    <property type="evidence" value="ECO:0007669"/>
    <property type="project" value="InterPro"/>
</dbReference>
<dbReference type="PROSITE" id="PS51202">
    <property type="entry name" value="RCK_C"/>
    <property type="match status" value="2"/>
</dbReference>